<sequence length="137" mass="14995">MSRTSTAAATGFFQHHAVFQPFSALHDEQVVQSARRAAAKAREQGSVHVSFEPQLQRWDTNESRASSISSASQSSYGSSLFDAERRRGSANSSAASSIRAKSIYMHASKGSEETLADCARDEEEDNGLSLRRMPARR</sequence>
<evidence type="ECO:0000256" key="1">
    <source>
        <dbReference type="SAM" id="MobiDB-lite"/>
    </source>
</evidence>
<accession>A0A0P1BMS7</accession>
<reference evidence="2 3" key="1">
    <citation type="submission" date="2014-09" db="EMBL/GenBank/DDBJ databases">
        <authorList>
            <person name="Magalhaes I.L.F."/>
            <person name="Oliveira U."/>
            <person name="Santos F.R."/>
            <person name="Vidigal T.H.D.A."/>
            <person name="Brescovit A.D."/>
            <person name="Santos A.J."/>
        </authorList>
    </citation>
    <scope>NUCLEOTIDE SEQUENCE [LARGE SCALE GENOMIC DNA]</scope>
</reference>
<dbReference type="Proteomes" id="UP000054845">
    <property type="component" value="Unassembled WGS sequence"/>
</dbReference>
<protein>
    <submittedName>
        <fullName evidence="2">Uncharacterized protein</fullName>
    </submittedName>
</protein>
<feature type="compositionally biased region" description="Low complexity" evidence="1">
    <location>
        <begin position="89"/>
        <end position="102"/>
    </location>
</feature>
<proteinExistence type="predicted"/>
<keyword evidence="3" id="KW-1185">Reference proteome</keyword>
<feature type="region of interest" description="Disordered" evidence="1">
    <location>
        <begin position="36"/>
        <end position="137"/>
    </location>
</feature>
<evidence type="ECO:0000313" key="2">
    <source>
        <dbReference type="EMBL" id="CEH17175.1"/>
    </source>
</evidence>
<evidence type="ECO:0000313" key="3">
    <source>
        <dbReference type="Proteomes" id="UP000054845"/>
    </source>
</evidence>
<name>A0A0P1BMS7_9BASI</name>
<organism evidence="2 3">
    <name type="scientific">Ceraceosorus bombacis</name>
    <dbReference type="NCBI Taxonomy" id="401625"/>
    <lineage>
        <taxon>Eukaryota</taxon>
        <taxon>Fungi</taxon>
        <taxon>Dikarya</taxon>
        <taxon>Basidiomycota</taxon>
        <taxon>Ustilaginomycotina</taxon>
        <taxon>Exobasidiomycetes</taxon>
        <taxon>Ceraceosorales</taxon>
        <taxon>Ceraceosoraceae</taxon>
        <taxon>Ceraceosorus</taxon>
    </lineage>
</organism>
<dbReference type="OrthoDB" id="10632434at2759"/>
<dbReference type="EMBL" id="CCYA01000254">
    <property type="protein sequence ID" value="CEH17175.1"/>
    <property type="molecule type" value="Genomic_DNA"/>
</dbReference>
<feature type="compositionally biased region" description="Low complexity" evidence="1">
    <location>
        <begin position="63"/>
        <end position="79"/>
    </location>
</feature>
<dbReference type="AlphaFoldDB" id="A0A0P1BMS7"/>